<feature type="region of interest" description="Disordered" evidence="5">
    <location>
        <begin position="632"/>
        <end position="652"/>
    </location>
</feature>
<dbReference type="Gene3D" id="3.40.50.720">
    <property type="entry name" value="NAD(P)-binding Rossmann-like Domain"/>
    <property type="match status" value="1"/>
</dbReference>
<dbReference type="OrthoDB" id="537927at2759"/>
<dbReference type="InterPro" id="IPR036291">
    <property type="entry name" value="NAD(P)-bd_dom_sf"/>
</dbReference>
<feature type="compositionally biased region" description="Polar residues" evidence="5">
    <location>
        <begin position="1"/>
        <end position="11"/>
    </location>
</feature>
<feature type="region of interest" description="Disordered" evidence="5">
    <location>
        <begin position="694"/>
        <end position="735"/>
    </location>
</feature>
<evidence type="ECO:0000259" key="6">
    <source>
        <dbReference type="PROSITE" id="PS50002"/>
    </source>
</evidence>
<feature type="region of interest" description="Disordered" evidence="5">
    <location>
        <begin position="1194"/>
        <end position="1213"/>
    </location>
</feature>
<dbReference type="Gene3D" id="2.30.30.40">
    <property type="entry name" value="SH3 Domains"/>
    <property type="match status" value="2"/>
</dbReference>
<reference evidence="7 8" key="1">
    <citation type="journal article" date="2018" name="Plant J.">
        <title>Genome sequences of Chlorella sorokiniana UTEX 1602 and Micractinium conductrix SAG 241.80: implications to maltose excretion by a green alga.</title>
        <authorList>
            <person name="Arriola M.B."/>
            <person name="Velmurugan N."/>
            <person name="Zhang Y."/>
            <person name="Plunkett M.H."/>
            <person name="Hondzo H."/>
            <person name="Barney B.M."/>
        </authorList>
    </citation>
    <scope>NUCLEOTIDE SEQUENCE [LARGE SCALE GENOMIC DNA]</scope>
    <source>
        <strain evidence="7 8">SAG 241.80</strain>
    </source>
</reference>
<evidence type="ECO:0000256" key="2">
    <source>
        <dbReference type="ARBA" id="ARBA00022443"/>
    </source>
</evidence>
<feature type="compositionally biased region" description="Polar residues" evidence="5">
    <location>
        <begin position="1295"/>
        <end position="1311"/>
    </location>
</feature>
<feature type="domain" description="SH3" evidence="6">
    <location>
        <begin position="1075"/>
        <end position="1136"/>
    </location>
</feature>
<proteinExistence type="inferred from homology"/>
<evidence type="ECO:0000313" key="8">
    <source>
        <dbReference type="Proteomes" id="UP000239649"/>
    </source>
</evidence>
<evidence type="ECO:0000313" key="7">
    <source>
        <dbReference type="EMBL" id="PSC76102.1"/>
    </source>
</evidence>
<organism evidence="7 8">
    <name type="scientific">Micractinium conductrix</name>
    <dbReference type="NCBI Taxonomy" id="554055"/>
    <lineage>
        <taxon>Eukaryota</taxon>
        <taxon>Viridiplantae</taxon>
        <taxon>Chlorophyta</taxon>
        <taxon>core chlorophytes</taxon>
        <taxon>Trebouxiophyceae</taxon>
        <taxon>Chlorellales</taxon>
        <taxon>Chlorellaceae</taxon>
        <taxon>Chlorella clade</taxon>
        <taxon>Micractinium</taxon>
    </lineage>
</organism>
<keyword evidence="2 4" id="KW-0728">SH3 domain</keyword>
<dbReference type="PROSITE" id="PS50002">
    <property type="entry name" value="SH3"/>
    <property type="match status" value="1"/>
</dbReference>
<dbReference type="EMBL" id="LHPF02000001">
    <property type="protein sequence ID" value="PSC76102.1"/>
    <property type="molecule type" value="Genomic_DNA"/>
</dbReference>
<dbReference type="PANTHER" id="PTHR24320:SF286">
    <property type="entry name" value="NAD(P)-BINDING ROSSMANN-FOLD SUPERFAMILY PROTEIN"/>
    <property type="match status" value="1"/>
</dbReference>
<evidence type="ECO:0000256" key="1">
    <source>
        <dbReference type="ARBA" id="ARBA00006484"/>
    </source>
</evidence>
<dbReference type="Proteomes" id="UP000239649">
    <property type="component" value="Unassembled WGS sequence"/>
</dbReference>
<accession>A0A2P6VPT9</accession>
<feature type="compositionally biased region" description="Acidic residues" evidence="5">
    <location>
        <begin position="717"/>
        <end position="730"/>
    </location>
</feature>
<feature type="compositionally biased region" description="Polar residues" evidence="5">
    <location>
        <begin position="1254"/>
        <end position="1275"/>
    </location>
</feature>
<dbReference type="SUPFAM" id="SSF51735">
    <property type="entry name" value="NAD(P)-binding Rossmann-fold domains"/>
    <property type="match status" value="1"/>
</dbReference>
<dbReference type="PRINTS" id="PR00081">
    <property type="entry name" value="GDHRDH"/>
</dbReference>
<dbReference type="InterPro" id="IPR002347">
    <property type="entry name" value="SDR_fam"/>
</dbReference>
<evidence type="ECO:0000256" key="4">
    <source>
        <dbReference type="PROSITE-ProRule" id="PRU00192"/>
    </source>
</evidence>
<dbReference type="STRING" id="554055.A0A2P6VPT9"/>
<feature type="region of interest" description="Disordered" evidence="5">
    <location>
        <begin position="1223"/>
        <end position="1320"/>
    </location>
</feature>
<gene>
    <name evidence="7" type="primary">g42</name>
    <name evidence="7" type="ORF">C2E20_0042</name>
</gene>
<name>A0A2P6VPT9_9CHLO</name>
<evidence type="ECO:0000256" key="5">
    <source>
        <dbReference type="SAM" id="MobiDB-lite"/>
    </source>
</evidence>
<dbReference type="SMART" id="SM00326">
    <property type="entry name" value="SH3"/>
    <property type="match status" value="2"/>
</dbReference>
<sequence length="1770" mass="183398">MSASKEGSGSKSRLGKLLYSSRSPRPEAPAAAAPVPPTKPAAVAPFGRDPRLGKYVSASAFNRPEGVGVQEVLRALAEAQRSTEKAGRQALAALLLRLFYFEELPPEAVVQLMPLFQAQGKDVRTLRSLFHIVEAYVSPGSAGTPTLYDPALLGKRPDERALQAVLGEVWRLLESPGMDPAVARAAFFVAAAAARGSSAVRKQLATAVQRAIAEADEAATGALPVAKLPRRRSAATDWDLQHTVFAASRVGGTATGSDEISRSFGVGVASGDAVGARHALAMGAEVAFRDASYVVRELFEAVAEAAQQYEASGPGPLRVPGQGVNLEDDFGRLYLARLCANVVQSDQSATDVSRDGAPYWRMLCLLATRDPSDMVRFGAIEAMTGALAAFGPGASTKQGTAREDTVQRQRRGRAWRLLVAQSGLQVTIPSASDKPPVPGQPAAPPPTMKLVDVLGRLLLLALRKTGAAARFCVAAGAVASLAESCLASQTVGSTRHGSSPDMDRVLGVLAGELGGLVEGNLRPAERCAGIEVLLYLQAAGYATTFSPAKLVQATGAGGAWTGGMQDALLTAVLKCARAKPREAARFLGYAAAVVGISPSGIDLAKITDLWDAAVASGREGRDAVLAAVTEALHSPPPPSTQPRAGGGGAEVTRAARDEDGWNAFVSTAAWWLGEHANALCEEYCGRQLVPPKGVTAGGGVPPPAPATPPGAEGSQAGEDDEDGSEDEEADAASAAAVATAAASAADLIQAFGGRSPTLSRIMLALQDLMLTAVWQLRLAAAQALAKVAVRSGEPYRLQCYSILASAAGAGSAGDALGLGPAVRPALALLDRLYAAQLVLDQLHAEHGEDVDAWPKPVIASLARRNAELTQQAERYVCSVPRERYSLLGHRAALALSGENAEAGDYFSSFLRSALTQQEASSDKLGEQLVANKSREVDAILGSTASDEGGSLTFKAFSEKSAATLDDRDKEIDRLLSGGGALQAASDPWGTFGASASASYNAFAESGEAAVATGTGFVLASPSQQEASTPTFGGGIGAGGSGDWGGAARAASPEAGAGNDWFGNSGAAEQAARGGKAIGTGTVLHTFVGDYNQPEELSVFEGDKVEVLEEADGWMLVRDPSGREGLVPTSYLHLDQLYQQNLLSAAAAEAAAAAAEYQRKAAGTPTRAHRRGASVDFGQSKEDLLDNIFSSYAASPPGLPTMPEEQPASFGGGASLFEASSTYSAYSAPPPAAPSPGVEHAAGSGGSLSPVARQDSFSAPTGRTDSMWASQPLRQDSTSRSDYAEGASPRNGLGRQATNAAGMSPTQRSPSSVHRRTFSGASGGSGAAAAAAFDAYADLGSIPSTPSRVEGPERSIVAGFAGEMEGELSVEPGDRIKVHSEVDGWVRVIRLSDNRTGLVPSWALFNDVYLNALGVLELVENIGTAVQDGLGMKRRPATSGLQGKTAIVTGGNAGVGYATAQALVAAGANVVLACRSAERGAAAAAALAAATRTAGGGSVEVEALDLASLESARAFVRRWRKAGRDLDLLICNAGIMTPPDRVQTADGFELQWQSNYLSHFALVNSLATHQRWRRAQQSEGGRAGRPLRVIMLTSMTHFGGDLSPEQLPEAPFCRRAYRPFQAYANSKLATLLTAKHLDRLFAAAAAAAGGGAGQQRHHGVRDAAVAVHPGLVDTALARGYFKQTPPRLLRPLTDPFFDRLFCPYLLRSPAAAAETVLYAATAPADEVGGQYVGTAPRVSKHSQAAGDAALAARLWELSAHMCSLDADERVT</sequence>
<feature type="region of interest" description="Disordered" evidence="5">
    <location>
        <begin position="1"/>
        <end position="43"/>
    </location>
</feature>
<dbReference type="GO" id="GO:0016491">
    <property type="term" value="F:oxidoreductase activity"/>
    <property type="evidence" value="ECO:0007669"/>
    <property type="project" value="UniProtKB-KW"/>
</dbReference>
<dbReference type="InterPro" id="IPR001452">
    <property type="entry name" value="SH3_domain"/>
</dbReference>
<dbReference type="PANTHER" id="PTHR24320">
    <property type="entry name" value="RETINOL DEHYDROGENASE"/>
    <property type="match status" value="1"/>
</dbReference>
<keyword evidence="3" id="KW-0560">Oxidoreductase</keyword>
<dbReference type="CDD" id="cd00174">
    <property type="entry name" value="SH3"/>
    <property type="match status" value="1"/>
</dbReference>
<dbReference type="Pfam" id="PF14604">
    <property type="entry name" value="SH3_9"/>
    <property type="match status" value="1"/>
</dbReference>
<protein>
    <submittedName>
        <fullName evidence="7">Short-chain dehydrogenase</fullName>
    </submittedName>
</protein>
<dbReference type="Pfam" id="PF00018">
    <property type="entry name" value="SH3_1"/>
    <property type="match status" value="1"/>
</dbReference>
<comment type="similarity">
    <text evidence="1">Belongs to the short-chain dehydrogenases/reductases (SDR) family.</text>
</comment>
<dbReference type="InterPro" id="IPR036028">
    <property type="entry name" value="SH3-like_dom_sf"/>
</dbReference>
<dbReference type="SUPFAM" id="SSF50044">
    <property type="entry name" value="SH3-domain"/>
    <property type="match status" value="2"/>
</dbReference>
<evidence type="ECO:0000256" key="3">
    <source>
        <dbReference type="ARBA" id="ARBA00023002"/>
    </source>
</evidence>
<dbReference type="Pfam" id="PF00106">
    <property type="entry name" value="adh_short"/>
    <property type="match status" value="1"/>
</dbReference>
<comment type="caution">
    <text evidence="7">The sequence shown here is derived from an EMBL/GenBank/DDBJ whole genome shotgun (WGS) entry which is preliminary data.</text>
</comment>
<keyword evidence="8" id="KW-1185">Reference proteome</keyword>